<feature type="domain" description="MYND-type" evidence="6">
    <location>
        <begin position="8"/>
        <end position="52"/>
    </location>
</feature>
<keyword evidence="3" id="KW-0862">Zinc</keyword>
<protein>
    <submittedName>
        <fullName evidence="7">MYND-type domain-containing protein</fullName>
    </submittedName>
</protein>
<dbReference type="PROSITE" id="PS50865">
    <property type="entry name" value="ZF_MYND_2"/>
    <property type="match status" value="1"/>
</dbReference>
<sequence>MSRRKQPCAYPGCNEEWSILRCSRCKSAWYCCREHQALHWKAEGDGGHRLRCEAIANERANSRASRERRSLLLSPSAGAKDLAKEAHVHAKGGLRSALAAQRNAVAELNARLEEIRRAARGKAEAPACTPNYTRAGLEPGSLDSLSESELLALERETIRLRDLAAASCEETERDLGSVREWETYESGYETRDVLANGERRAHMEIRYGREVTVDDAEAEVRGLTSQQRKLKLIEGIAKAARADGRLPGPIAVDNVAGLLE</sequence>
<feature type="coiled-coil region" evidence="5">
    <location>
        <begin position="98"/>
        <end position="125"/>
    </location>
</feature>
<evidence type="ECO:0000256" key="3">
    <source>
        <dbReference type="ARBA" id="ARBA00022833"/>
    </source>
</evidence>
<reference evidence="7 8" key="1">
    <citation type="submission" date="2024-03" db="EMBL/GenBank/DDBJ databases">
        <title>Complete genome sequence of the green alga Chloropicon roscoffensis RCC1871.</title>
        <authorList>
            <person name="Lemieux C."/>
            <person name="Pombert J.-F."/>
            <person name="Otis C."/>
            <person name="Turmel M."/>
        </authorList>
    </citation>
    <scope>NUCLEOTIDE SEQUENCE [LARGE SCALE GENOMIC DNA]</scope>
    <source>
        <strain evidence="7 8">RCC1871</strain>
    </source>
</reference>
<evidence type="ECO:0000256" key="2">
    <source>
        <dbReference type="ARBA" id="ARBA00022771"/>
    </source>
</evidence>
<evidence type="ECO:0000313" key="8">
    <source>
        <dbReference type="Proteomes" id="UP001472866"/>
    </source>
</evidence>
<keyword evidence="1" id="KW-0479">Metal-binding</keyword>
<dbReference type="Gene3D" id="6.10.140.2220">
    <property type="match status" value="1"/>
</dbReference>
<accession>A0AAX4PAN5</accession>
<dbReference type="GO" id="GO:0008270">
    <property type="term" value="F:zinc ion binding"/>
    <property type="evidence" value="ECO:0007669"/>
    <property type="project" value="UniProtKB-KW"/>
</dbReference>
<dbReference type="InterPro" id="IPR002893">
    <property type="entry name" value="Znf_MYND"/>
</dbReference>
<keyword evidence="2 4" id="KW-0863">Zinc-finger</keyword>
<evidence type="ECO:0000256" key="4">
    <source>
        <dbReference type="PROSITE-ProRule" id="PRU00134"/>
    </source>
</evidence>
<organism evidence="7 8">
    <name type="scientific">Chloropicon roscoffensis</name>
    <dbReference type="NCBI Taxonomy" id="1461544"/>
    <lineage>
        <taxon>Eukaryota</taxon>
        <taxon>Viridiplantae</taxon>
        <taxon>Chlorophyta</taxon>
        <taxon>Chloropicophyceae</taxon>
        <taxon>Chloropicales</taxon>
        <taxon>Chloropicaceae</taxon>
        <taxon>Chloropicon</taxon>
    </lineage>
</organism>
<dbReference type="AlphaFoldDB" id="A0AAX4PAN5"/>
<keyword evidence="8" id="KW-1185">Reference proteome</keyword>
<proteinExistence type="predicted"/>
<evidence type="ECO:0000313" key="7">
    <source>
        <dbReference type="EMBL" id="WZN62615.1"/>
    </source>
</evidence>
<dbReference type="Pfam" id="PF01753">
    <property type="entry name" value="zf-MYND"/>
    <property type="match status" value="1"/>
</dbReference>
<evidence type="ECO:0000256" key="1">
    <source>
        <dbReference type="ARBA" id="ARBA00022723"/>
    </source>
</evidence>
<evidence type="ECO:0000256" key="5">
    <source>
        <dbReference type="SAM" id="Coils"/>
    </source>
</evidence>
<keyword evidence="5" id="KW-0175">Coiled coil</keyword>
<name>A0AAX4PAN5_9CHLO</name>
<gene>
    <name evidence="7" type="ORF">HKI87_06g41530</name>
</gene>
<dbReference type="EMBL" id="CP151506">
    <property type="protein sequence ID" value="WZN62615.1"/>
    <property type="molecule type" value="Genomic_DNA"/>
</dbReference>
<evidence type="ECO:0000259" key="6">
    <source>
        <dbReference type="PROSITE" id="PS50865"/>
    </source>
</evidence>
<dbReference type="SUPFAM" id="SSF144232">
    <property type="entry name" value="HIT/MYND zinc finger-like"/>
    <property type="match status" value="1"/>
</dbReference>
<dbReference type="Proteomes" id="UP001472866">
    <property type="component" value="Chromosome 06"/>
</dbReference>